<dbReference type="InterPro" id="IPR050426">
    <property type="entry name" value="Glycosyltransferase_28"/>
</dbReference>
<protein>
    <recommendedName>
        <fullName evidence="3">SET domain-containing protein</fullName>
    </recommendedName>
</protein>
<dbReference type="EMBL" id="JAUKUA010000005">
    <property type="protein sequence ID" value="KAK0711014.1"/>
    <property type="molecule type" value="Genomic_DNA"/>
</dbReference>
<accession>A0AA40A8B3</accession>
<dbReference type="GO" id="GO:0005975">
    <property type="term" value="P:carbohydrate metabolic process"/>
    <property type="evidence" value="ECO:0007669"/>
    <property type="project" value="InterPro"/>
</dbReference>
<dbReference type="Pfam" id="PF03033">
    <property type="entry name" value="Glyco_transf_28"/>
    <property type="match status" value="1"/>
</dbReference>
<comment type="caution">
    <text evidence="4">The sequence shown here is derived from an EMBL/GenBank/DDBJ whole genome shotgun (WGS) entry which is preliminary data.</text>
</comment>
<dbReference type="PANTHER" id="PTHR48050">
    <property type="entry name" value="STEROL 3-BETA-GLUCOSYLTRANSFERASE"/>
    <property type="match status" value="1"/>
</dbReference>
<dbReference type="FunFam" id="3.40.50.2000:FF:000100">
    <property type="entry name" value="Glycosyltransferase family 1 protein"/>
    <property type="match status" value="1"/>
</dbReference>
<dbReference type="Pfam" id="PF00856">
    <property type="entry name" value="SET"/>
    <property type="match status" value="1"/>
</dbReference>
<gene>
    <name evidence="4" type="ORF">B0H67DRAFT_601861</name>
</gene>
<dbReference type="GO" id="GO:0016906">
    <property type="term" value="F:sterol 3-beta-glucosyltransferase activity"/>
    <property type="evidence" value="ECO:0007669"/>
    <property type="project" value="UniProtKB-ARBA"/>
</dbReference>
<dbReference type="PANTHER" id="PTHR48050:SF5">
    <property type="entry name" value="UDP-GLUCOSE,STEROL TRANSFERASE"/>
    <property type="match status" value="1"/>
</dbReference>
<dbReference type="CDD" id="cd20071">
    <property type="entry name" value="SET_SMYD"/>
    <property type="match status" value="1"/>
</dbReference>
<feature type="compositionally biased region" description="Acidic residues" evidence="2">
    <location>
        <begin position="549"/>
        <end position="560"/>
    </location>
</feature>
<reference evidence="4" key="1">
    <citation type="submission" date="2023-06" db="EMBL/GenBank/DDBJ databases">
        <title>Genome-scale phylogeny and comparative genomics of the fungal order Sordariales.</title>
        <authorList>
            <consortium name="Lawrence Berkeley National Laboratory"/>
            <person name="Hensen N."/>
            <person name="Bonometti L."/>
            <person name="Westerberg I."/>
            <person name="Brannstrom I.O."/>
            <person name="Guillou S."/>
            <person name="Cros-Aarteil S."/>
            <person name="Calhoun S."/>
            <person name="Haridas S."/>
            <person name="Kuo A."/>
            <person name="Mondo S."/>
            <person name="Pangilinan J."/>
            <person name="Riley R."/>
            <person name="Labutti K."/>
            <person name="Andreopoulos B."/>
            <person name="Lipzen A."/>
            <person name="Chen C."/>
            <person name="Yanf M."/>
            <person name="Daum C."/>
            <person name="Ng V."/>
            <person name="Clum A."/>
            <person name="Steindorff A."/>
            <person name="Ohm R."/>
            <person name="Martin F."/>
            <person name="Silar P."/>
            <person name="Natvig D."/>
            <person name="Lalanne C."/>
            <person name="Gautier V."/>
            <person name="Ament-Velasquez S.L."/>
            <person name="Kruys A."/>
            <person name="Hutchinson M.I."/>
            <person name="Powell A.J."/>
            <person name="Barry K."/>
            <person name="Miller A.N."/>
            <person name="Grigoriev I.V."/>
            <person name="Debuchy R."/>
            <person name="Gladieux P."/>
            <person name="Thoren M.H."/>
            <person name="Johannesson H."/>
        </authorList>
    </citation>
    <scope>NUCLEOTIDE SEQUENCE</scope>
    <source>
        <strain evidence="4">SMH4607-1</strain>
    </source>
</reference>
<dbReference type="SUPFAM" id="SSF53756">
    <property type="entry name" value="UDP-Glycosyltransferase/glycogen phosphorylase"/>
    <property type="match status" value="1"/>
</dbReference>
<dbReference type="InterPro" id="IPR002213">
    <property type="entry name" value="UDP_glucos_trans"/>
</dbReference>
<evidence type="ECO:0000256" key="2">
    <source>
        <dbReference type="SAM" id="MobiDB-lite"/>
    </source>
</evidence>
<evidence type="ECO:0000313" key="4">
    <source>
        <dbReference type="EMBL" id="KAK0711014.1"/>
    </source>
</evidence>
<keyword evidence="5" id="KW-1185">Reference proteome</keyword>
<feature type="compositionally biased region" description="Polar residues" evidence="2">
    <location>
        <begin position="1612"/>
        <end position="1621"/>
    </location>
</feature>
<sequence length="2002" mass="221517">MPARRADYIATTPAFVEPDRVKGVNQDLRRTVPAKYDMKEFPGKGMGLVANTYIQRGDLIMANTLSLMIDYRVFDELTWDEYAQLQAFAVDYLPDAHRAAIMNLSTHDGGNLTHVATIDKITATNAFDIDPDDDDEQQDHGFFVVFPEIARMNHDCRANADYYFDHETLTQYIHATRPISPGEELTLSYINPLMRREARLRKLQRTWGFRCACPLCTQEAGRAKASDARIKQIRELRSEFRNYKPESLANPQMVELFISLHEQEKLWGAIYEAYAFAALEYNGIGEPWTAIKWARLAVEWGIPAVGEKDQDVIEMQKLAEDPWAHWSWMLRSKKRAGYLAMATDLPKPDPAAAIAAIRDARPPATDRFTYLTILEANLCVEVLPALNEILQDAELTQEIGWDLVFNLVNLPGSETCLETIARLGNPREVILKVLETLELLHIDSQNADEEEEPPKVALVSKDTKFITLLGMLAILHKRIKTKYPSRFLAQTLQTVHNTYLPNQSMTASVINLVHSLSGRRRPALPSRKSSINVANPDQDGDTSKNAPDPEADKEDGEDPAESTMQQKLLLSFATCILEIYTSAHDLAWAARLLEFYSPERQVPRRQTLMAAFREEQELLERDAIVGQLVALITDLGLNSYTRGFLKKLTDGLISNNPLSVESPRGPDDIALSTGGCISLIAYWVFSATIFDANQQPRPQINLFPEHLALLEKFLSDDPETQIDKSLGAIEALVTIGLWLQSNDRIYATLSAPPISKPKSEDDSTSDFMKYIHLTTLIALYHPHIHVRNAASTLAGLVLHADPSEEDRLRILYDLLENCMFASLKAQAITWLREEIIAASSSKTPAQQPASTTEASTITPPTPTASIFTTSQAMETVQYVVFPNFNSLRTQDAAELVEFLGQNAPFVLQAVNFGLFLWGGAGNRVTAKTWRESTIKTLQGRGSGMAHKHELSDDRFRRFKVGNDNYRTRGKVSKRDGRLSISVKDMSNTGYLAKALGTAAKRVVPLKKGSNKDGAEEKPDPSKVSPALQMSGPDTFRCPKLNIVIMVIGSRGDAQPFLKIGKVLKEQYGHRVRIATHPAFRDFVEKDSGLEFFSVGGDPSELMAFMVKNPGMIPTLETVKAGDIGRRRAAMAEMFDGFWRACINATDDERDDKNRKMMSDKDPFVADAIIANPPSFAHVHCAEALGIPLHLMFTFPYTPTQAFPHPLASIKKSNVDPGYTNFISYPLVEMMVWQGLGDLINDFRVKTLGLDPVSTLWAPGATYRLHVPFTYMWSPGLVPKPEDWGEEVDISGFVFLDLAASFKCPDPLANFLDAGEPPIYIGFGSIVVDDANRFTQMIFEAVKLAGVRALVSKGWGGLGGDSLDVPDNIFLLDNVPHDWLFPKVKAVVIHGGAGTTAIALKCGLPTMIVPFFGDQHFWGTMVGSSGAGPEPVPYKSLDAEKLAEGIKYLLTDKAAEAAGKIAQRIGAEGNGAENACISFHKHLALSGKNSMRCSILADKVAVWQLKNTNLRLSTLATYYVVEKGYVSIKKLRLLRHNEWNDFEGPGEPVTGIAGSLVSSVGNVFGGIGGVPYRVAKNNTERKEKKEKKRERREKRRADATAAKEAALHEDQQSSHSPPATTESSDHAEDTRESGSDQGGAETDPSPLAQKTSQNSLHRRDTQGTVSTVDVEHTAEEFVQEVGRGAVQSAKAIARVPVDLSLALAQGFHNAPRLYGDDTVRRPKRVTGIKSGLKAARHEFVYGIYDGWTGLVRLPVRGARDNGVRGFVSGVGMGLTGFVLKDIAAIFGPVGYTLKGIVKQAERGRQPIQRIRRARAVEGERELRDLTQEEKMRRGEEVMEGWKVMEDLWRALELQEKKKGGLQGRLRARKRGKRSLGAAFESVETAKKALAALMRGEKPVNGAGEETRGRGSTDKRKSFQLHCGVHEEKTIRSDGSIATSESGTLISEGRSRFCGKICGILEETDGETPGVEKENPFSTKNHDIEKNIEDNRQTLKTLALMNAV</sequence>
<feature type="compositionally biased region" description="Basic and acidic residues" evidence="2">
    <location>
        <begin position="1903"/>
        <end position="1915"/>
    </location>
</feature>
<dbReference type="Pfam" id="PF06722">
    <property type="entry name" value="EryCIII-like_C"/>
    <property type="match status" value="1"/>
</dbReference>
<feature type="compositionally biased region" description="Basic and acidic residues" evidence="2">
    <location>
        <begin position="1009"/>
        <end position="1020"/>
    </location>
</feature>
<keyword evidence="1" id="KW-0808">Transferase</keyword>
<dbReference type="InterPro" id="IPR001214">
    <property type="entry name" value="SET_dom"/>
</dbReference>
<proteinExistence type="predicted"/>
<dbReference type="Gene3D" id="2.170.270.10">
    <property type="entry name" value="SET domain"/>
    <property type="match status" value="1"/>
</dbReference>
<dbReference type="Proteomes" id="UP001172102">
    <property type="component" value="Unassembled WGS sequence"/>
</dbReference>
<evidence type="ECO:0000259" key="3">
    <source>
        <dbReference type="PROSITE" id="PS50280"/>
    </source>
</evidence>
<feature type="domain" description="SET" evidence="3">
    <location>
        <begin position="34"/>
        <end position="190"/>
    </location>
</feature>
<feature type="compositionally biased region" description="Basic and acidic residues" evidence="2">
    <location>
        <begin position="1622"/>
        <end position="1633"/>
    </location>
</feature>
<dbReference type="InterPro" id="IPR013877">
    <property type="entry name" value="YAP-bd/ALF4/Glomulin"/>
</dbReference>
<evidence type="ECO:0000313" key="5">
    <source>
        <dbReference type="Proteomes" id="UP001172102"/>
    </source>
</evidence>
<dbReference type="SUPFAM" id="SSF82199">
    <property type="entry name" value="SET domain"/>
    <property type="match status" value="1"/>
</dbReference>
<name>A0AA40A8B3_9PEZI</name>
<dbReference type="Gene3D" id="3.40.50.2000">
    <property type="entry name" value="Glycogen Phosphorylase B"/>
    <property type="match status" value="2"/>
</dbReference>
<feature type="compositionally biased region" description="Low complexity" evidence="2">
    <location>
        <begin position="848"/>
        <end position="862"/>
    </location>
</feature>
<feature type="region of interest" description="Disordered" evidence="2">
    <location>
        <begin position="1896"/>
        <end position="1916"/>
    </location>
</feature>
<dbReference type="InterPro" id="IPR004276">
    <property type="entry name" value="GlycoTrans_28_N"/>
</dbReference>
<dbReference type="InterPro" id="IPR010610">
    <property type="entry name" value="EryCIII-like_C"/>
</dbReference>
<feature type="compositionally biased region" description="Basic residues" evidence="2">
    <location>
        <begin position="1583"/>
        <end position="1593"/>
    </location>
</feature>
<organism evidence="4 5">
    <name type="scientific">Lasiosphaeris hirsuta</name>
    <dbReference type="NCBI Taxonomy" id="260670"/>
    <lineage>
        <taxon>Eukaryota</taxon>
        <taxon>Fungi</taxon>
        <taxon>Dikarya</taxon>
        <taxon>Ascomycota</taxon>
        <taxon>Pezizomycotina</taxon>
        <taxon>Sordariomycetes</taxon>
        <taxon>Sordariomycetidae</taxon>
        <taxon>Sordariales</taxon>
        <taxon>Lasiosphaeriaceae</taxon>
        <taxon>Lasiosphaeris</taxon>
    </lineage>
</organism>
<dbReference type="InterPro" id="IPR046341">
    <property type="entry name" value="SET_dom_sf"/>
</dbReference>
<feature type="region of interest" description="Disordered" evidence="2">
    <location>
        <begin position="841"/>
        <end position="862"/>
    </location>
</feature>
<feature type="region of interest" description="Disordered" evidence="2">
    <location>
        <begin position="1006"/>
        <end position="1030"/>
    </location>
</feature>
<dbReference type="Pfam" id="PF08568">
    <property type="entry name" value="Kinetochor_Ybp2"/>
    <property type="match status" value="1"/>
</dbReference>
<dbReference type="FunFam" id="3.40.50.2000:FF:000009">
    <property type="entry name" value="Sterol 3-beta-glucosyltransferase UGT80A2"/>
    <property type="match status" value="1"/>
</dbReference>
<evidence type="ECO:0000256" key="1">
    <source>
        <dbReference type="ARBA" id="ARBA00022679"/>
    </source>
</evidence>
<dbReference type="CDD" id="cd03784">
    <property type="entry name" value="GT1_Gtf-like"/>
    <property type="match status" value="1"/>
</dbReference>
<feature type="region of interest" description="Disordered" evidence="2">
    <location>
        <begin position="520"/>
        <end position="563"/>
    </location>
</feature>
<dbReference type="PROSITE" id="PS50280">
    <property type="entry name" value="SET"/>
    <property type="match status" value="1"/>
</dbReference>
<dbReference type="SMART" id="SM00317">
    <property type="entry name" value="SET"/>
    <property type="match status" value="1"/>
</dbReference>
<feature type="region of interest" description="Disordered" evidence="2">
    <location>
        <begin position="1570"/>
        <end position="1666"/>
    </location>
</feature>